<feature type="domain" description="MYND-type" evidence="5">
    <location>
        <begin position="136"/>
        <end position="172"/>
    </location>
</feature>
<dbReference type="InterPro" id="IPR002893">
    <property type="entry name" value="Znf_MYND"/>
</dbReference>
<feature type="region of interest" description="Disordered" evidence="4">
    <location>
        <begin position="75"/>
        <end position="115"/>
    </location>
</feature>
<feature type="region of interest" description="Disordered" evidence="4">
    <location>
        <begin position="207"/>
        <end position="252"/>
    </location>
</feature>
<feature type="compositionally biased region" description="Polar residues" evidence="4">
    <location>
        <begin position="216"/>
        <end position="227"/>
    </location>
</feature>
<dbReference type="VEuPathDB" id="VectorBase:ACHR003155"/>
<feature type="compositionally biased region" description="Basic and acidic residues" evidence="4">
    <location>
        <begin position="75"/>
        <end position="84"/>
    </location>
</feature>
<dbReference type="SUPFAM" id="SSF144232">
    <property type="entry name" value="HIT/MYND zinc finger-like"/>
    <property type="match status" value="1"/>
</dbReference>
<evidence type="ECO:0000259" key="5">
    <source>
        <dbReference type="Pfam" id="PF01753"/>
    </source>
</evidence>
<dbReference type="AlphaFoldDB" id="A0A182JXC3"/>
<evidence type="ECO:0000313" key="7">
    <source>
        <dbReference type="Proteomes" id="UP000075881"/>
    </source>
</evidence>
<dbReference type="STRING" id="43041.A0A182JXC3"/>
<dbReference type="Pfam" id="PF01753">
    <property type="entry name" value="zf-MYND"/>
    <property type="match status" value="1"/>
</dbReference>
<keyword evidence="7" id="KW-1185">Reference proteome</keyword>
<reference evidence="7" key="1">
    <citation type="submission" date="2013-03" db="EMBL/GenBank/DDBJ databases">
        <title>The Genome Sequence of Anopheles christyi ACHKN1017.</title>
        <authorList>
            <consortium name="The Broad Institute Genomics Platform"/>
            <person name="Neafsey D.E."/>
            <person name="Besansky N."/>
            <person name="Walker B."/>
            <person name="Young S.K."/>
            <person name="Zeng Q."/>
            <person name="Gargeya S."/>
            <person name="Fitzgerald M."/>
            <person name="Haas B."/>
            <person name="Abouelleil A."/>
            <person name="Allen A.W."/>
            <person name="Alvarado L."/>
            <person name="Arachchi H.M."/>
            <person name="Berlin A.M."/>
            <person name="Chapman S.B."/>
            <person name="Gainer-Dewar J."/>
            <person name="Goldberg J."/>
            <person name="Griggs A."/>
            <person name="Gujja S."/>
            <person name="Hansen M."/>
            <person name="Howarth C."/>
            <person name="Imamovic A."/>
            <person name="Ireland A."/>
            <person name="Larimer J."/>
            <person name="McCowan C."/>
            <person name="Murphy C."/>
            <person name="Pearson M."/>
            <person name="Poon T.W."/>
            <person name="Priest M."/>
            <person name="Roberts A."/>
            <person name="Saif S."/>
            <person name="Shea T."/>
            <person name="Sisk P."/>
            <person name="Sykes S."/>
            <person name="Wortman J."/>
            <person name="Nusbaum C."/>
            <person name="Birren B."/>
        </authorList>
    </citation>
    <scope>NUCLEOTIDE SEQUENCE [LARGE SCALE GENOMIC DNA]</scope>
    <source>
        <strain evidence="7">ACHKN1017</strain>
    </source>
</reference>
<dbReference type="EnsemblMetazoa" id="ACHR003155-RA">
    <property type="protein sequence ID" value="ACHR003155-PA"/>
    <property type="gene ID" value="ACHR003155"/>
</dbReference>
<keyword evidence="2" id="KW-0863">Zinc-finger</keyword>
<reference evidence="6" key="2">
    <citation type="submission" date="2020-05" db="UniProtKB">
        <authorList>
            <consortium name="EnsemblMetazoa"/>
        </authorList>
    </citation>
    <scope>IDENTIFICATION</scope>
    <source>
        <strain evidence="6">ACHKN1017</strain>
    </source>
</reference>
<protein>
    <submittedName>
        <fullName evidence="6">MYND-type domain-containing protein</fullName>
    </submittedName>
</protein>
<evidence type="ECO:0000256" key="1">
    <source>
        <dbReference type="ARBA" id="ARBA00022723"/>
    </source>
</evidence>
<evidence type="ECO:0000256" key="4">
    <source>
        <dbReference type="SAM" id="MobiDB-lite"/>
    </source>
</evidence>
<dbReference type="Gene3D" id="6.10.140.2220">
    <property type="match status" value="1"/>
</dbReference>
<organism evidence="6 7">
    <name type="scientific">Anopheles christyi</name>
    <dbReference type="NCBI Taxonomy" id="43041"/>
    <lineage>
        <taxon>Eukaryota</taxon>
        <taxon>Metazoa</taxon>
        <taxon>Ecdysozoa</taxon>
        <taxon>Arthropoda</taxon>
        <taxon>Hexapoda</taxon>
        <taxon>Insecta</taxon>
        <taxon>Pterygota</taxon>
        <taxon>Neoptera</taxon>
        <taxon>Endopterygota</taxon>
        <taxon>Diptera</taxon>
        <taxon>Nematocera</taxon>
        <taxon>Culicoidea</taxon>
        <taxon>Culicidae</taxon>
        <taxon>Anophelinae</taxon>
        <taxon>Anopheles</taxon>
    </lineage>
</organism>
<accession>A0A182JXC3</accession>
<feature type="compositionally biased region" description="Polar residues" evidence="4">
    <location>
        <begin position="97"/>
        <end position="106"/>
    </location>
</feature>
<dbReference type="GO" id="GO:0008270">
    <property type="term" value="F:zinc ion binding"/>
    <property type="evidence" value="ECO:0007669"/>
    <property type="project" value="UniProtKB-KW"/>
</dbReference>
<evidence type="ECO:0000313" key="6">
    <source>
        <dbReference type="EnsemblMetazoa" id="ACHR003155-PA"/>
    </source>
</evidence>
<keyword evidence="1" id="KW-0479">Metal-binding</keyword>
<evidence type="ECO:0000256" key="3">
    <source>
        <dbReference type="ARBA" id="ARBA00022833"/>
    </source>
</evidence>
<keyword evidence="3" id="KW-0862">Zinc</keyword>
<evidence type="ECO:0000256" key="2">
    <source>
        <dbReference type="ARBA" id="ARBA00022771"/>
    </source>
</evidence>
<dbReference type="Proteomes" id="UP000075881">
    <property type="component" value="Unassembled WGS sequence"/>
</dbReference>
<name>A0A182JXC3_9DIPT</name>
<proteinExistence type="predicted"/>
<sequence>MADSFFKVVIRDPKWDVRTEAKRLGFLFQLFIDAKKPTDVFVKYKSAKDAAKARASLAENENVLRIESMDEWNIRPKKQAESKQAETNGASALPAGSTAQSRSPAKSYSAAPNNMSMPMPMQMQMPMGSPGMFSVCAACRNNGASFQCFICGIFYCGEQCQRSDWPSHIVQCIPRLVRATNPFVANVPQMNVPLPFNGMFNGLGNNWHGNRENTQSRESYSNGSVVGSSKRPAQEMKKTVTDTSPKVTPPCNVPTNVLKSMATKRHQEQAGPSNAMKAGEPNVTAKANETKPAKEGGSKLLKRVQQKTAPKRIIQYASDKLRQVAEKEKSAEEAKLAAAVATIAVKEASPRVEIPDPASYVPVTADDIIEHDMQMGKDVLLMIVEASELDTLNQLTVILKSDSIQFASILNECEQLGSADPNPYQPEAENVVFLLHFEGIWCRALLASLDDEIQYYLLDLGIIRTLNGKPECRRYPAGLTRKMFACECIVDKLLGVFNGKEDKNIALRGKLLNATVYQITEEENEATHIKISSIGG</sequence>